<dbReference type="InterPro" id="IPR051628">
    <property type="entry name" value="LUBAC_E3_Ligases"/>
</dbReference>
<accession>G0R0Y8</accession>
<evidence type="ECO:0000259" key="11">
    <source>
        <dbReference type="PROSITE" id="PS51873"/>
    </source>
</evidence>
<dbReference type="GO" id="GO:0043161">
    <property type="term" value="P:proteasome-mediated ubiquitin-dependent protein catabolic process"/>
    <property type="evidence" value="ECO:0007669"/>
    <property type="project" value="TreeGrafter"/>
</dbReference>
<feature type="domain" description="RING-type" evidence="11">
    <location>
        <begin position="7"/>
        <end position="228"/>
    </location>
</feature>
<dbReference type="InterPro" id="IPR013083">
    <property type="entry name" value="Znf_RING/FYVE/PHD"/>
</dbReference>
<dbReference type="Pfam" id="PF01485">
    <property type="entry name" value="IBR"/>
    <property type="match status" value="1"/>
</dbReference>
<comment type="pathway">
    <text evidence="1">Protein modification; protein ubiquitination.</text>
</comment>
<evidence type="ECO:0000256" key="5">
    <source>
        <dbReference type="ARBA" id="ARBA00022771"/>
    </source>
</evidence>
<keyword evidence="9" id="KW-1133">Transmembrane helix</keyword>
<keyword evidence="7" id="KW-0862">Zinc</keyword>
<dbReference type="AlphaFoldDB" id="G0R0Y8"/>
<dbReference type="SUPFAM" id="SSF57850">
    <property type="entry name" value="RING/U-box"/>
    <property type="match status" value="3"/>
</dbReference>
<dbReference type="Proteomes" id="UP000008983">
    <property type="component" value="Unassembled WGS sequence"/>
</dbReference>
<name>G0R0Y8_ICHMU</name>
<proteinExistence type="predicted"/>
<dbReference type="PROSITE" id="PS50089">
    <property type="entry name" value="ZF_RING_2"/>
    <property type="match status" value="1"/>
</dbReference>
<dbReference type="PANTHER" id="PTHR22770:SF13">
    <property type="entry name" value="RING-TYPE DOMAIN-CONTAINING PROTEIN"/>
    <property type="match status" value="1"/>
</dbReference>
<dbReference type="EMBL" id="GL984206">
    <property type="protein sequence ID" value="EGR28853.1"/>
    <property type="molecule type" value="Genomic_DNA"/>
</dbReference>
<dbReference type="PANTHER" id="PTHR22770">
    <property type="entry name" value="UBIQUITIN CONJUGATING ENZYME 7 INTERACTING PROTEIN-RELATED"/>
    <property type="match status" value="1"/>
</dbReference>
<keyword evidence="13" id="KW-1185">Reference proteome</keyword>
<dbReference type="GeneID" id="14904938"/>
<dbReference type="OMA" id="CETFINS"/>
<dbReference type="GO" id="GO:0043130">
    <property type="term" value="F:ubiquitin binding"/>
    <property type="evidence" value="ECO:0007669"/>
    <property type="project" value="TreeGrafter"/>
</dbReference>
<dbReference type="Pfam" id="PF22191">
    <property type="entry name" value="IBR_1"/>
    <property type="match status" value="1"/>
</dbReference>
<keyword evidence="9" id="KW-0472">Membrane</keyword>
<dbReference type="GO" id="GO:0097039">
    <property type="term" value="P:protein linear polyubiquitination"/>
    <property type="evidence" value="ECO:0007669"/>
    <property type="project" value="TreeGrafter"/>
</dbReference>
<dbReference type="STRING" id="857967.G0R0Y8"/>
<evidence type="ECO:0000256" key="9">
    <source>
        <dbReference type="SAM" id="Phobius"/>
    </source>
</evidence>
<keyword evidence="3" id="KW-0479">Metal-binding</keyword>
<dbReference type="RefSeq" id="XP_004030089.1">
    <property type="nucleotide sequence ID" value="XM_004030041.1"/>
</dbReference>
<evidence type="ECO:0000313" key="12">
    <source>
        <dbReference type="EMBL" id="EGR28853.1"/>
    </source>
</evidence>
<dbReference type="SMART" id="SM00647">
    <property type="entry name" value="IBR"/>
    <property type="match status" value="2"/>
</dbReference>
<dbReference type="eggNOG" id="KOG1815">
    <property type="taxonomic scope" value="Eukaryota"/>
</dbReference>
<evidence type="ECO:0000256" key="3">
    <source>
        <dbReference type="ARBA" id="ARBA00022723"/>
    </source>
</evidence>
<keyword evidence="6" id="KW-0833">Ubl conjugation pathway</keyword>
<dbReference type="Gene3D" id="1.20.120.1750">
    <property type="match status" value="1"/>
</dbReference>
<evidence type="ECO:0000256" key="2">
    <source>
        <dbReference type="ARBA" id="ARBA00022679"/>
    </source>
</evidence>
<dbReference type="InParanoid" id="G0R0Y8"/>
<dbReference type="PROSITE" id="PS51873">
    <property type="entry name" value="TRIAD"/>
    <property type="match status" value="1"/>
</dbReference>
<dbReference type="Gene3D" id="3.30.40.10">
    <property type="entry name" value="Zinc/RING finger domain, C3HC4 (zinc finger)"/>
    <property type="match status" value="1"/>
</dbReference>
<dbReference type="GO" id="GO:0000151">
    <property type="term" value="C:ubiquitin ligase complex"/>
    <property type="evidence" value="ECO:0007669"/>
    <property type="project" value="TreeGrafter"/>
</dbReference>
<evidence type="ECO:0000256" key="8">
    <source>
        <dbReference type="PROSITE-ProRule" id="PRU00175"/>
    </source>
</evidence>
<keyword evidence="9" id="KW-0812">Transmembrane</keyword>
<dbReference type="PROSITE" id="PS00518">
    <property type="entry name" value="ZF_RING_1"/>
    <property type="match status" value="1"/>
</dbReference>
<dbReference type="InterPro" id="IPR002867">
    <property type="entry name" value="IBR_dom"/>
</dbReference>
<evidence type="ECO:0000259" key="10">
    <source>
        <dbReference type="PROSITE" id="PS50089"/>
    </source>
</evidence>
<dbReference type="InterPro" id="IPR001841">
    <property type="entry name" value="Znf_RING"/>
</dbReference>
<evidence type="ECO:0000256" key="7">
    <source>
        <dbReference type="ARBA" id="ARBA00022833"/>
    </source>
</evidence>
<dbReference type="OrthoDB" id="297477at2759"/>
<evidence type="ECO:0000256" key="1">
    <source>
        <dbReference type="ARBA" id="ARBA00004906"/>
    </source>
</evidence>
<evidence type="ECO:0000256" key="4">
    <source>
        <dbReference type="ARBA" id="ARBA00022737"/>
    </source>
</evidence>
<dbReference type="InterPro" id="IPR044066">
    <property type="entry name" value="TRIAD_supradom"/>
</dbReference>
<organism evidence="12 13">
    <name type="scientific">Ichthyophthirius multifiliis</name>
    <name type="common">White spot disease agent</name>
    <name type="synonym">Ich</name>
    <dbReference type="NCBI Taxonomy" id="5932"/>
    <lineage>
        <taxon>Eukaryota</taxon>
        <taxon>Sar</taxon>
        <taxon>Alveolata</taxon>
        <taxon>Ciliophora</taxon>
        <taxon>Intramacronucleata</taxon>
        <taxon>Oligohymenophorea</taxon>
        <taxon>Hymenostomatida</taxon>
        <taxon>Ophryoglenina</taxon>
        <taxon>Ichthyophthirius</taxon>
    </lineage>
</organism>
<evidence type="ECO:0000256" key="6">
    <source>
        <dbReference type="ARBA" id="ARBA00022786"/>
    </source>
</evidence>
<keyword evidence="2" id="KW-0808">Transferase</keyword>
<reference evidence="12 13" key="1">
    <citation type="submission" date="2011-07" db="EMBL/GenBank/DDBJ databases">
        <authorList>
            <person name="Coyne R."/>
            <person name="Brami D."/>
            <person name="Johnson J."/>
            <person name="Hostetler J."/>
            <person name="Hannick L."/>
            <person name="Clark T."/>
            <person name="Cassidy-Hanley D."/>
            <person name="Inman J."/>
        </authorList>
    </citation>
    <scope>NUCLEOTIDE SEQUENCE [LARGE SCALE GENOMIC DNA]</scope>
    <source>
        <strain evidence="12 13">G5</strain>
    </source>
</reference>
<protein>
    <submittedName>
        <fullName evidence="12">Ibr domain protein</fullName>
    </submittedName>
</protein>
<keyword evidence="5 8" id="KW-0863">Zinc-finger</keyword>
<gene>
    <name evidence="12" type="ORF">IMG5_167620</name>
</gene>
<dbReference type="GO" id="GO:0008270">
    <property type="term" value="F:zinc ion binding"/>
    <property type="evidence" value="ECO:0007669"/>
    <property type="project" value="UniProtKB-KW"/>
</dbReference>
<feature type="transmembrane region" description="Helical" evidence="9">
    <location>
        <begin position="297"/>
        <end position="320"/>
    </location>
</feature>
<sequence length="327" mass="38618">MLVNDERYLQCQICCINYQNSFFYVKQECDHKFCKYCIFNYLINCINTNNVLRIKCPYVFIFTFINLQLQLQIKQNNCQQCYVDKNIEELIDENSFKKYIQFKKILIINQDPSLKWCCKEGCNKYVKANEKSNQAKCECGNIMCFLCGNDWHEGITCQDKMQEDFQQAIYKYEISFCPNCTVKVEKVSGCNKMTCPMCQVSFCWLCKLINIRYSHFNYLNIFGCPGRQYNNQALPKNYKLRNYLTLFPKLILIVLIALLLIIAFPIVVAVIAVLTPNYIYRHNTTFRQRRKHKKAKIIGLLILGITFVPLFLIPAIYILFKIVKQEI</sequence>
<dbReference type="InterPro" id="IPR017907">
    <property type="entry name" value="Znf_RING_CS"/>
</dbReference>
<feature type="domain" description="RING-type" evidence="10">
    <location>
        <begin position="11"/>
        <end position="57"/>
    </location>
</feature>
<feature type="transmembrane region" description="Helical" evidence="9">
    <location>
        <begin position="250"/>
        <end position="276"/>
    </location>
</feature>
<keyword evidence="4" id="KW-0677">Repeat</keyword>
<dbReference type="GO" id="GO:0004842">
    <property type="term" value="F:ubiquitin-protein transferase activity"/>
    <property type="evidence" value="ECO:0007669"/>
    <property type="project" value="TreeGrafter"/>
</dbReference>
<evidence type="ECO:0000313" key="13">
    <source>
        <dbReference type="Proteomes" id="UP000008983"/>
    </source>
</evidence>